<dbReference type="SMART" id="SM01134">
    <property type="entry name" value="DeoRC"/>
    <property type="match status" value="1"/>
</dbReference>
<dbReference type="InterPro" id="IPR036388">
    <property type="entry name" value="WH-like_DNA-bd_sf"/>
</dbReference>
<dbReference type="Proteomes" id="UP000008550">
    <property type="component" value="Chromosome"/>
</dbReference>
<dbReference type="SUPFAM" id="SSF46785">
    <property type="entry name" value="Winged helix' DNA-binding domain"/>
    <property type="match status" value="1"/>
</dbReference>
<dbReference type="InterPro" id="IPR050313">
    <property type="entry name" value="Carb_Metab_HTH_regulators"/>
</dbReference>
<sequence>MLPAERRKRILEIIKKEEKVEIEPLATELGVSPMTVRRDLNLLERQGLVERTHGGALPVGSLLQETTYQTKQAAHREAKRRIAAEALSLIREGQVILLDAGTTTLEIARQLKGFSDLTVITNDLKIALELFDVDGVTLYCTGGRVQKNLGSLIGPPTLQFMESIRVDITFLAASSIDVVWGITTPVMEKAQIKRRMMAVAEQVVLVADHSKFGNKAFCQIARLEEVDLLITDDGLATDMVRQLQELGLETRVV</sequence>
<dbReference type="GO" id="GO:0003677">
    <property type="term" value="F:DNA binding"/>
    <property type="evidence" value="ECO:0007669"/>
    <property type="project" value="UniProtKB-KW"/>
</dbReference>
<dbReference type="PRINTS" id="PR00037">
    <property type="entry name" value="HTHLACR"/>
</dbReference>
<dbReference type="HOGENOM" id="CLU_060699_1_4_9"/>
<dbReference type="Pfam" id="PF08220">
    <property type="entry name" value="HTH_DeoR"/>
    <property type="match status" value="1"/>
</dbReference>
<dbReference type="KEGG" id="hmo:HM1_2674"/>
<gene>
    <name evidence="5" type="ORF">HM1_2674</name>
</gene>
<evidence type="ECO:0000313" key="6">
    <source>
        <dbReference type="Proteomes" id="UP000008550"/>
    </source>
</evidence>
<dbReference type="PROSITE" id="PS00894">
    <property type="entry name" value="HTH_DEOR_1"/>
    <property type="match status" value="1"/>
</dbReference>
<dbReference type="InterPro" id="IPR001034">
    <property type="entry name" value="DeoR_HTH"/>
</dbReference>
<dbReference type="PANTHER" id="PTHR30363:SF46">
    <property type="entry name" value="LYSR FAMILY TRANSCRIPTIONAL REGULATOR"/>
    <property type="match status" value="1"/>
</dbReference>
<dbReference type="Gene3D" id="1.10.10.10">
    <property type="entry name" value="Winged helix-like DNA-binding domain superfamily/Winged helix DNA-binding domain"/>
    <property type="match status" value="1"/>
</dbReference>
<keyword evidence="6" id="KW-1185">Reference proteome</keyword>
<feature type="domain" description="HTH deoR-type" evidence="4">
    <location>
        <begin position="3"/>
        <end position="58"/>
    </location>
</feature>
<evidence type="ECO:0000256" key="3">
    <source>
        <dbReference type="ARBA" id="ARBA00023163"/>
    </source>
</evidence>
<evidence type="ECO:0000313" key="5">
    <source>
        <dbReference type="EMBL" id="ABZ85203.1"/>
    </source>
</evidence>
<accession>B0TBJ0</accession>
<dbReference type="RefSeq" id="WP_012283688.1">
    <property type="nucleotide sequence ID" value="NC_010337.2"/>
</dbReference>
<dbReference type="SUPFAM" id="SSF100950">
    <property type="entry name" value="NagB/RpiA/CoA transferase-like"/>
    <property type="match status" value="1"/>
</dbReference>
<dbReference type="PROSITE" id="PS51000">
    <property type="entry name" value="HTH_DEOR_2"/>
    <property type="match status" value="1"/>
</dbReference>
<protein>
    <submittedName>
        <fullName evidence="5">Transcriptional regulator, deor family</fullName>
    </submittedName>
</protein>
<dbReference type="SMART" id="SM00420">
    <property type="entry name" value="HTH_DEOR"/>
    <property type="match status" value="1"/>
</dbReference>
<evidence type="ECO:0000256" key="1">
    <source>
        <dbReference type="ARBA" id="ARBA00023015"/>
    </source>
</evidence>
<dbReference type="Pfam" id="PF00455">
    <property type="entry name" value="DeoRC"/>
    <property type="match status" value="1"/>
</dbReference>
<dbReference type="GO" id="GO:0003700">
    <property type="term" value="F:DNA-binding transcription factor activity"/>
    <property type="evidence" value="ECO:0007669"/>
    <property type="project" value="InterPro"/>
</dbReference>
<dbReference type="AlphaFoldDB" id="B0TBJ0"/>
<name>B0TBJ0_HELMI</name>
<dbReference type="InterPro" id="IPR036390">
    <property type="entry name" value="WH_DNA-bd_sf"/>
</dbReference>
<dbReference type="EMBL" id="CP000930">
    <property type="protein sequence ID" value="ABZ85203.1"/>
    <property type="molecule type" value="Genomic_DNA"/>
</dbReference>
<evidence type="ECO:0000259" key="4">
    <source>
        <dbReference type="PROSITE" id="PS51000"/>
    </source>
</evidence>
<dbReference type="Gene3D" id="3.40.50.1360">
    <property type="match status" value="1"/>
</dbReference>
<keyword evidence="2" id="KW-0238">DNA-binding</keyword>
<dbReference type="InterPro" id="IPR014036">
    <property type="entry name" value="DeoR-like_C"/>
</dbReference>
<keyword evidence="3" id="KW-0804">Transcription</keyword>
<dbReference type="OrthoDB" id="9797223at2"/>
<dbReference type="InterPro" id="IPR037171">
    <property type="entry name" value="NagB/RpiA_transferase-like"/>
</dbReference>
<dbReference type="eggNOG" id="COG1349">
    <property type="taxonomic scope" value="Bacteria"/>
</dbReference>
<keyword evidence="1" id="KW-0805">Transcription regulation</keyword>
<dbReference type="STRING" id="498761.HM1_2674"/>
<dbReference type="PANTHER" id="PTHR30363">
    <property type="entry name" value="HTH-TYPE TRANSCRIPTIONAL REGULATOR SRLR-RELATED"/>
    <property type="match status" value="1"/>
</dbReference>
<dbReference type="InterPro" id="IPR018356">
    <property type="entry name" value="Tscrpt_reg_HTH_DeoR_CS"/>
</dbReference>
<reference evidence="5 6" key="1">
    <citation type="journal article" date="2008" name="J. Bacteriol.">
        <title>The genome of Heliobacterium modesticaldum, a phototrophic representative of the Firmicutes containing the simplest photosynthetic apparatus.</title>
        <authorList>
            <person name="Sattley W.M."/>
            <person name="Madigan M.T."/>
            <person name="Swingley W.D."/>
            <person name="Cheung P.C."/>
            <person name="Clocksin K.M."/>
            <person name="Conrad A.L."/>
            <person name="Dejesa L.C."/>
            <person name="Honchak B.M."/>
            <person name="Jung D.O."/>
            <person name="Karbach L.E."/>
            <person name="Kurdoglu A."/>
            <person name="Lahiri S."/>
            <person name="Mastrian S.D."/>
            <person name="Page L.E."/>
            <person name="Taylor H.L."/>
            <person name="Wang Z.T."/>
            <person name="Raymond J."/>
            <person name="Chen M."/>
            <person name="Blankenship R.E."/>
            <person name="Touchman J.W."/>
        </authorList>
    </citation>
    <scope>NUCLEOTIDE SEQUENCE [LARGE SCALE GENOMIC DNA]</scope>
    <source>
        <strain evidence="6">ATCC 51547 / Ice1</strain>
    </source>
</reference>
<proteinExistence type="predicted"/>
<organism evidence="5 6">
    <name type="scientific">Heliobacterium modesticaldum (strain ATCC 51547 / Ice1)</name>
    <dbReference type="NCBI Taxonomy" id="498761"/>
    <lineage>
        <taxon>Bacteria</taxon>
        <taxon>Bacillati</taxon>
        <taxon>Bacillota</taxon>
        <taxon>Clostridia</taxon>
        <taxon>Eubacteriales</taxon>
        <taxon>Heliobacteriaceae</taxon>
        <taxon>Heliomicrobium</taxon>
    </lineage>
</organism>
<evidence type="ECO:0000256" key="2">
    <source>
        <dbReference type="ARBA" id="ARBA00023125"/>
    </source>
</evidence>